<evidence type="ECO:0000313" key="1">
    <source>
        <dbReference type="EMBL" id="KAF4448072.1"/>
    </source>
</evidence>
<name>A0A8H4KBA8_9HYPO</name>
<accession>A0A8H4KBA8</accession>
<dbReference type="PANTHER" id="PTHR21310:SF58">
    <property type="entry name" value="AMINOGLYCOSIDE PHOSPHOTRANSFERASE DOMAIN-CONTAINING PROTEIN"/>
    <property type="match status" value="1"/>
</dbReference>
<proteinExistence type="predicted"/>
<sequence length="965" mass="108864">MGFTLPLYWFIHPAYPNFTICSRCYHDHILNSAFRDTFNPVWHEDRVERRCFIGNPRVKESLWPVALSASSLDTMLNFMATRPALGHCPEDKSSEGNEWYYPPDRPEMAICKPCYEDYFKHTRFGNKFSLYTPSGESTCDHNLWYIRRMLKVHSATGNWIAFTTGFSKRLQLHPCPKAQAIAGPERTWFWSSRVPSGFLICEACYWDYFHDSPESQSFQATRMGPAQQATCSMSQANILIPMVRAVSYGDFPMFWHTLQAVSQQQTCNPQGARGITWYTLPNDPPEFDICGACMAGTIGSMRMTHLFKPKQVNPSEARLCSFNLYGYPRATVFLQRFAESAYINDWRPLSDMVTDLSAAPPCPKIDRDLAKNRRWWGWDDVHICQECYILVAKKTRLEKHFTMKGDHVAESRLCDLYSSRMRQLYKETCQTQQLASFLAFAQQRRQIYLQTVPEMNQMLANAKHALSQAQTLGLAAVTFSAAGNLNSTNFNYVGYGYGNAQLAQAAMADQQMQQVGAAAAGPAAIARVGKLLEAFITEALQPPRVAAYILNCCLPSDYHEAVLRDIASNWIFIVEISKYGTTSPAPTSSGQADIIRRDGNKCCITGKPAGLGDALIIVPVVPAPTRWLNAQFRVDHCPRGTLQPPIEIDGQYALFGDHSRFGIPPVDARFVGTHARFASSIGWLEVKKQIAEDEIPMHQGKTAYRPGFLFRVFQTLRNMSWRAWLFMPNFARLSTYKLLGKFGHETSSSGVRRLPFGLYLKGTTDHWARNELNALKLVSKHKSTPVPQGLDVVADTKNTYLLTRSLPGHTLLQAVDMFSDRDCDDFVDEMQGFVAQLREIPSTGSICNTLGQAISDLRIHSADLVGPFEDEVSFSQKLRYSNEATRRGHQVVFTHATLSPRTILIDRIIRPDGARGWEVSGITGWGASGFYPEYWNAQNHILRQYRSTFGDTVQSLHEGRAASMF</sequence>
<dbReference type="Proteomes" id="UP000605986">
    <property type="component" value="Unassembled WGS sequence"/>
</dbReference>
<keyword evidence="2" id="KW-1185">Reference proteome</keyword>
<evidence type="ECO:0000313" key="2">
    <source>
        <dbReference type="Proteomes" id="UP000605986"/>
    </source>
</evidence>
<protein>
    <submittedName>
        <fullName evidence="1">Uncharacterized protein</fullName>
    </submittedName>
</protein>
<dbReference type="InterPro" id="IPR011009">
    <property type="entry name" value="Kinase-like_dom_sf"/>
</dbReference>
<dbReference type="OrthoDB" id="5324692at2759"/>
<gene>
    <name evidence="1" type="ORF">F53441_8464</name>
</gene>
<dbReference type="AlphaFoldDB" id="A0A8H4KBA8"/>
<dbReference type="InterPro" id="IPR051678">
    <property type="entry name" value="AGP_Transferase"/>
</dbReference>
<dbReference type="SUPFAM" id="SSF56112">
    <property type="entry name" value="Protein kinase-like (PK-like)"/>
    <property type="match status" value="1"/>
</dbReference>
<comment type="caution">
    <text evidence="1">The sequence shown here is derived from an EMBL/GenBank/DDBJ whole genome shotgun (WGS) entry which is preliminary data.</text>
</comment>
<organism evidence="1 2">
    <name type="scientific">Fusarium austroafricanum</name>
    <dbReference type="NCBI Taxonomy" id="2364996"/>
    <lineage>
        <taxon>Eukaryota</taxon>
        <taxon>Fungi</taxon>
        <taxon>Dikarya</taxon>
        <taxon>Ascomycota</taxon>
        <taxon>Pezizomycotina</taxon>
        <taxon>Sordariomycetes</taxon>
        <taxon>Hypocreomycetidae</taxon>
        <taxon>Hypocreales</taxon>
        <taxon>Nectriaceae</taxon>
        <taxon>Fusarium</taxon>
        <taxon>Fusarium concolor species complex</taxon>
    </lineage>
</organism>
<dbReference type="EMBL" id="JAADJG010000360">
    <property type="protein sequence ID" value="KAF4448072.1"/>
    <property type="molecule type" value="Genomic_DNA"/>
</dbReference>
<reference evidence="1" key="1">
    <citation type="submission" date="2020-01" db="EMBL/GenBank/DDBJ databases">
        <title>Identification and distribution of gene clusters putatively required for synthesis of sphingolipid metabolism inhibitors in phylogenetically diverse species of the filamentous fungus Fusarium.</title>
        <authorList>
            <person name="Kim H.-S."/>
            <person name="Busman M."/>
            <person name="Brown D.W."/>
            <person name="Divon H."/>
            <person name="Uhlig S."/>
            <person name="Proctor R.H."/>
        </authorList>
    </citation>
    <scope>NUCLEOTIDE SEQUENCE</scope>
    <source>
        <strain evidence="1">NRRL 53441</strain>
    </source>
</reference>
<dbReference type="PANTHER" id="PTHR21310">
    <property type="entry name" value="AMINOGLYCOSIDE PHOSPHOTRANSFERASE-RELATED-RELATED"/>
    <property type="match status" value="1"/>
</dbReference>